<evidence type="ECO:0000313" key="3">
    <source>
        <dbReference type="EMBL" id="MBC9813386.1"/>
    </source>
</evidence>
<gene>
    <name evidence="3" type="ORF">H9Y05_12985</name>
</gene>
<keyword evidence="1" id="KW-0378">Hydrolase</keyword>
<dbReference type="GO" id="GO:0016289">
    <property type="term" value="F:acyl-CoA hydrolase activity"/>
    <property type="evidence" value="ECO:0007669"/>
    <property type="project" value="TreeGrafter"/>
</dbReference>
<dbReference type="SUPFAM" id="SSF54637">
    <property type="entry name" value="Thioesterase/thiol ester dehydrase-isomerase"/>
    <property type="match status" value="1"/>
</dbReference>
<name>A0A8J6PK99_9FLAO</name>
<dbReference type="EMBL" id="JACVEL010000010">
    <property type="protein sequence ID" value="MBC9813386.1"/>
    <property type="molecule type" value="Genomic_DNA"/>
</dbReference>
<organism evidence="3 4">
    <name type="scientific">Taishania pollutisoli</name>
    <dbReference type="NCBI Taxonomy" id="2766479"/>
    <lineage>
        <taxon>Bacteria</taxon>
        <taxon>Pseudomonadati</taxon>
        <taxon>Bacteroidota</taxon>
        <taxon>Flavobacteriia</taxon>
        <taxon>Flavobacteriales</taxon>
        <taxon>Crocinitomicaceae</taxon>
        <taxon>Taishania</taxon>
    </lineage>
</organism>
<keyword evidence="4" id="KW-1185">Reference proteome</keyword>
<reference evidence="3" key="1">
    <citation type="submission" date="2020-09" db="EMBL/GenBank/DDBJ databases">
        <title>Taishania pollutisoli gen. nov., sp. nov., Isolated from Tetrabromobisphenol A-Contaminated Soil.</title>
        <authorList>
            <person name="Chen Q."/>
        </authorList>
    </citation>
    <scope>NUCLEOTIDE SEQUENCE</scope>
    <source>
        <strain evidence="3">CZZ-1</strain>
    </source>
</reference>
<dbReference type="Pfam" id="PF03061">
    <property type="entry name" value="4HBT"/>
    <property type="match status" value="1"/>
</dbReference>
<dbReference type="Proteomes" id="UP000652681">
    <property type="component" value="Unassembled WGS sequence"/>
</dbReference>
<dbReference type="InterPro" id="IPR006683">
    <property type="entry name" value="Thioestr_dom"/>
</dbReference>
<evidence type="ECO:0000259" key="2">
    <source>
        <dbReference type="Pfam" id="PF03061"/>
    </source>
</evidence>
<dbReference type="PANTHER" id="PTHR42856:SF1">
    <property type="entry name" value="ACYL-COENZYME A THIOESTERASE PAAI"/>
    <property type="match status" value="1"/>
</dbReference>
<dbReference type="NCBIfam" id="TIGR00369">
    <property type="entry name" value="unchar_dom_1"/>
    <property type="match status" value="1"/>
</dbReference>
<dbReference type="RefSeq" id="WP_216714538.1">
    <property type="nucleotide sequence ID" value="NZ_JACVEL010000010.1"/>
</dbReference>
<proteinExistence type="predicted"/>
<evidence type="ECO:0000256" key="1">
    <source>
        <dbReference type="ARBA" id="ARBA00022801"/>
    </source>
</evidence>
<dbReference type="Gene3D" id="3.10.129.10">
    <property type="entry name" value="Hotdog Thioesterase"/>
    <property type="match status" value="1"/>
</dbReference>
<accession>A0A8J6PK99</accession>
<feature type="domain" description="Thioesterase" evidence="2">
    <location>
        <begin position="50"/>
        <end position="120"/>
    </location>
</feature>
<dbReference type="InterPro" id="IPR029069">
    <property type="entry name" value="HotDog_dom_sf"/>
</dbReference>
<dbReference type="CDD" id="cd03443">
    <property type="entry name" value="PaaI_thioesterase"/>
    <property type="match status" value="1"/>
</dbReference>
<dbReference type="AlphaFoldDB" id="A0A8J6PK99"/>
<protein>
    <submittedName>
        <fullName evidence="3">Hotdog fold thioesterase</fullName>
    </submittedName>
</protein>
<comment type="caution">
    <text evidence="3">The sequence shown here is derived from an EMBL/GenBank/DDBJ whole genome shotgun (WGS) entry which is preliminary data.</text>
</comment>
<evidence type="ECO:0000313" key="4">
    <source>
        <dbReference type="Proteomes" id="UP000652681"/>
    </source>
</evidence>
<dbReference type="PANTHER" id="PTHR42856">
    <property type="entry name" value="ACYL-COENZYME A THIOESTERASE PAAI"/>
    <property type="match status" value="1"/>
</dbReference>
<sequence length="135" mass="15036">MKSPREIVDLMMHNDAFSKWMKIEVVAVAEGTCTLQMRVQPDMLNGFFITHGGISYSFSDSALAFASNSRGYKCVSIETSISHVRPTKEGDILTAVAVEKHRGKTTGIYEVTVTNQEHKTISLFKGIVHIAQETW</sequence>
<dbReference type="InterPro" id="IPR052723">
    <property type="entry name" value="Acyl-CoA_thioesterase_PaaI"/>
</dbReference>
<dbReference type="InterPro" id="IPR003736">
    <property type="entry name" value="PAAI_dom"/>
</dbReference>